<dbReference type="EMBL" id="OEJX01000005">
    <property type="protein sequence ID" value="SOR60111.1"/>
    <property type="molecule type" value="Genomic_DNA"/>
</dbReference>
<name>A0AAQ1SM69_LEPIR</name>
<keyword evidence="1" id="KW-0812">Transmembrane</keyword>
<sequence>MVSLVRGVDNGGNPMKGFFKVSGLILLVMTLLIGGCSRHYRSPEKRAEFVVKKINSELDLNDSQKKELYRIKDEILSKRKELKLQGPRIPAEVLTEFRQPTLDEKKINKSFELEMNKMIEMRTFMTKKAVEFHSILTPEQRNQLVDLITEFQQKHRHHDD</sequence>
<feature type="transmembrane region" description="Helical" evidence="1">
    <location>
        <begin position="17"/>
        <end position="36"/>
    </location>
</feature>
<protein>
    <submittedName>
        <fullName evidence="2">Uncharacterized protein</fullName>
    </submittedName>
</protein>
<dbReference type="GO" id="GO:0042597">
    <property type="term" value="C:periplasmic space"/>
    <property type="evidence" value="ECO:0007669"/>
    <property type="project" value="InterPro"/>
</dbReference>
<dbReference type="Pfam" id="PF07813">
    <property type="entry name" value="LTXXQ"/>
    <property type="match status" value="1"/>
</dbReference>
<proteinExistence type="predicted"/>
<comment type="caution">
    <text evidence="2">The sequence shown here is derived from an EMBL/GenBank/DDBJ whole genome shotgun (WGS) entry which is preliminary data.</text>
</comment>
<keyword evidence="1" id="KW-1133">Transmembrane helix</keyword>
<dbReference type="Proteomes" id="UP000234460">
    <property type="component" value="Chromosome LMANV2"/>
</dbReference>
<dbReference type="Gene3D" id="1.20.120.1490">
    <property type="match status" value="1"/>
</dbReference>
<organism evidence="2 3">
    <name type="scientific">Leptospira interrogans serovar Manilae</name>
    <dbReference type="NCBI Taxonomy" id="214675"/>
    <lineage>
        <taxon>Bacteria</taxon>
        <taxon>Pseudomonadati</taxon>
        <taxon>Spirochaetota</taxon>
        <taxon>Spirochaetia</taxon>
        <taxon>Leptospirales</taxon>
        <taxon>Leptospiraceae</taxon>
        <taxon>Leptospira</taxon>
    </lineage>
</organism>
<dbReference type="AlphaFoldDB" id="A0AAQ1SM69"/>
<gene>
    <name evidence="2" type="ORF">LMANV2_130039</name>
</gene>
<reference evidence="2 3" key="1">
    <citation type="submission" date="2017-11" db="EMBL/GenBank/DDBJ databases">
        <authorList>
            <person name="Lechat P."/>
        </authorList>
    </citation>
    <scope>NUCLEOTIDE SEQUENCE [LARGE SCALE GENOMIC DNA]</scope>
    <source>
        <strain evidence="2">L495</strain>
    </source>
</reference>
<dbReference type="InterPro" id="IPR012899">
    <property type="entry name" value="LTXXQ"/>
</dbReference>
<evidence type="ECO:0000313" key="3">
    <source>
        <dbReference type="Proteomes" id="UP000234460"/>
    </source>
</evidence>
<evidence type="ECO:0000256" key="1">
    <source>
        <dbReference type="SAM" id="Phobius"/>
    </source>
</evidence>
<evidence type="ECO:0000313" key="2">
    <source>
        <dbReference type="EMBL" id="SOR60111.1"/>
    </source>
</evidence>
<dbReference type="CDD" id="cd09916">
    <property type="entry name" value="CpxP_like"/>
    <property type="match status" value="1"/>
</dbReference>
<accession>A0AAQ1SM69</accession>
<keyword evidence="1" id="KW-0472">Membrane</keyword>